<gene>
    <name evidence="1" type="ORF">DX908_02665</name>
</gene>
<dbReference type="AlphaFoldDB" id="A0A371RFQ5"/>
<keyword evidence="2" id="KW-1185">Reference proteome</keyword>
<sequence length="107" mass="11901">MDCYIALMPQPGLNGIERHAFRSFKVGISMGKLIERMPRSTSGGFMSWNMRCGAATENAIEKMVLRSSKGTERQGLLKIKNGISKISKLYQLILSLLTVTQLPRNLA</sequence>
<name>A0A371RFQ5_9PROT</name>
<evidence type="ECO:0000313" key="2">
    <source>
        <dbReference type="Proteomes" id="UP000264589"/>
    </source>
</evidence>
<organism evidence="1 2">
    <name type="scientific">Parvularcula marina</name>
    <dbReference type="NCBI Taxonomy" id="2292771"/>
    <lineage>
        <taxon>Bacteria</taxon>
        <taxon>Pseudomonadati</taxon>
        <taxon>Pseudomonadota</taxon>
        <taxon>Alphaproteobacteria</taxon>
        <taxon>Parvularculales</taxon>
        <taxon>Parvularculaceae</taxon>
        <taxon>Parvularcula</taxon>
    </lineage>
</organism>
<protein>
    <submittedName>
        <fullName evidence="1">Uncharacterized protein</fullName>
    </submittedName>
</protein>
<accession>A0A371RFQ5</accession>
<dbReference type="InParanoid" id="A0A371RFQ5"/>
<dbReference type="EMBL" id="QUQO01000001">
    <property type="protein sequence ID" value="RFB04282.1"/>
    <property type="molecule type" value="Genomic_DNA"/>
</dbReference>
<dbReference type="Proteomes" id="UP000264589">
    <property type="component" value="Unassembled WGS sequence"/>
</dbReference>
<proteinExistence type="predicted"/>
<evidence type="ECO:0000313" key="1">
    <source>
        <dbReference type="EMBL" id="RFB04282.1"/>
    </source>
</evidence>
<reference evidence="1 2" key="1">
    <citation type="submission" date="2018-08" db="EMBL/GenBank/DDBJ databases">
        <title>Parvularcula sp. SM1705, isolated from surface water of the South Sea China.</title>
        <authorList>
            <person name="Sun L."/>
        </authorList>
    </citation>
    <scope>NUCLEOTIDE SEQUENCE [LARGE SCALE GENOMIC DNA]</scope>
    <source>
        <strain evidence="1 2">SM1705</strain>
    </source>
</reference>
<comment type="caution">
    <text evidence="1">The sequence shown here is derived from an EMBL/GenBank/DDBJ whole genome shotgun (WGS) entry which is preliminary data.</text>
</comment>